<keyword evidence="5" id="KW-0479">Metal-binding</keyword>
<keyword evidence="3" id="KW-0235">DNA replication</keyword>
<dbReference type="RefSeq" id="WP_262067021.1">
    <property type="nucleotide sequence ID" value="NZ_JAMXOD010000021.1"/>
</dbReference>
<evidence type="ECO:0000256" key="8">
    <source>
        <dbReference type="ARBA" id="ARBA00022801"/>
    </source>
</evidence>
<evidence type="ECO:0000259" key="11">
    <source>
        <dbReference type="PROSITE" id="PS52020"/>
    </source>
</evidence>
<gene>
    <name evidence="12" type="ORF">NK125_12615</name>
</gene>
<evidence type="ECO:0000256" key="6">
    <source>
        <dbReference type="ARBA" id="ARBA00022741"/>
    </source>
</evidence>
<proteinExistence type="predicted"/>
<dbReference type="InterPro" id="IPR049912">
    <property type="entry name" value="CRESS_DNA_REP"/>
</dbReference>
<evidence type="ECO:0000256" key="4">
    <source>
        <dbReference type="ARBA" id="ARBA00022722"/>
    </source>
</evidence>
<evidence type="ECO:0000256" key="2">
    <source>
        <dbReference type="ARBA" id="ARBA00022695"/>
    </source>
</evidence>
<keyword evidence="6" id="KW-0547">Nucleotide-binding</keyword>
<keyword evidence="1" id="KW-0808">Transferase</keyword>
<protein>
    <submittedName>
        <fullName evidence="12">Viral replication protein</fullName>
    </submittedName>
</protein>
<evidence type="ECO:0000313" key="13">
    <source>
        <dbReference type="Proteomes" id="UP001523566"/>
    </source>
</evidence>
<evidence type="ECO:0000313" key="12">
    <source>
        <dbReference type="EMBL" id="MCP1103247.1"/>
    </source>
</evidence>
<evidence type="ECO:0000256" key="9">
    <source>
        <dbReference type="ARBA" id="ARBA00023124"/>
    </source>
</evidence>
<keyword evidence="4" id="KW-0540">Nuclease</keyword>
<keyword evidence="13" id="KW-1185">Reference proteome</keyword>
<comment type="caution">
    <text evidence="12">The sequence shown here is derived from an EMBL/GenBank/DDBJ whole genome shotgun (WGS) entry which is preliminary data.</text>
</comment>
<name>A0ABT1EE83_9FIRM</name>
<dbReference type="Proteomes" id="UP001523566">
    <property type="component" value="Unassembled WGS sequence"/>
</dbReference>
<evidence type="ECO:0000256" key="10">
    <source>
        <dbReference type="ARBA" id="ARBA00023125"/>
    </source>
</evidence>
<reference evidence="12 13" key="1">
    <citation type="journal article" date="2022" name="Genome Biol. Evol.">
        <title>Host diet, physiology and behaviors set the stage for Lachnospiraceae cladogenesis.</title>
        <authorList>
            <person name="Vera-Ponce De Leon A."/>
            <person name="Schneider M."/>
            <person name="Jahnes B.C."/>
            <person name="Sadowski V."/>
            <person name="Camuy-Velez L.A."/>
            <person name="Duan J."/>
            <person name="Sabree Z.L."/>
        </authorList>
    </citation>
    <scope>NUCLEOTIDE SEQUENCE [LARGE SCALE GENOMIC DNA]</scope>
    <source>
        <strain evidence="12 13">PAL113</strain>
    </source>
</reference>
<keyword evidence="10" id="KW-0238">DNA-binding</keyword>
<dbReference type="Gene3D" id="3.40.1310.20">
    <property type="match status" value="1"/>
</dbReference>
<accession>A0ABT1EE83</accession>
<feature type="domain" description="CRESS-DNA virus Rep endonuclease" evidence="11">
    <location>
        <begin position="7"/>
        <end position="120"/>
    </location>
</feature>
<sequence length="324" mass="37163">MASSNNNPQSRKWLITINNPERYALLHDAIKLILACLTIDYWCMVDEIGESGTYHTHIYIYSPSPIRFSTLKKHFPIAHIDKCHGTVTEGVSYIKKNDKWAGTLKADTTVEGTFEEYGTIPQPGEETSPRMATLLQDIYAGKSTAEIINDTPSFALRAKGIDELRETFRSEKYANELRTVDVTYIYGDTGSGKTHYIYETYPLKEICRITNYAKDQTKFDAYNGHDVLVFEGFEGQIPINEMLSILDIYPLSLPARYRDRVACYTKVYILSTLPIDDLYKDIQYDSSRTWEAFMRRFNTILHFDTTGKINVLKEKKDGNTKTKS</sequence>
<evidence type="ECO:0000256" key="1">
    <source>
        <dbReference type="ARBA" id="ARBA00022679"/>
    </source>
</evidence>
<keyword evidence="9" id="KW-0190">Covalent protein-DNA linkage</keyword>
<dbReference type="Pfam" id="PF02407">
    <property type="entry name" value="Viral_Rep"/>
    <property type="match status" value="1"/>
</dbReference>
<dbReference type="EMBL" id="JAMZFW010000021">
    <property type="protein sequence ID" value="MCP1103247.1"/>
    <property type="molecule type" value="Genomic_DNA"/>
</dbReference>
<evidence type="ECO:0000256" key="3">
    <source>
        <dbReference type="ARBA" id="ARBA00022705"/>
    </source>
</evidence>
<evidence type="ECO:0000256" key="5">
    <source>
        <dbReference type="ARBA" id="ARBA00022723"/>
    </source>
</evidence>
<keyword evidence="2" id="KW-0548">Nucleotidyltransferase</keyword>
<organism evidence="12 13">
    <name type="scientific">Aequitasia blattaphilus</name>
    <dbReference type="NCBI Taxonomy" id="2949332"/>
    <lineage>
        <taxon>Bacteria</taxon>
        <taxon>Bacillati</taxon>
        <taxon>Bacillota</taxon>
        <taxon>Clostridia</taxon>
        <taxon>Lachnospirales</taxon>
        <taxon>Lachnospiraceae</taxon>
        <taxon>Aequitasia</taxon>
    </lineage>
</organism>
<evidence type="ECO:0000256" key="7">
    <source>
        <dbReference type="ARBA" id="ARBA00022759"/>
    </source>
</evidence>
<dbReference type="PROSITE" id="PS52020">
    <property type="entry name" value="CRESS_DNA_REP"/>
    <property type="match status" value="1"/>
</dbReference>
<keyword evidence="7" id="KW-0255">Endonuclease</keyword>
<keyword evidence="8" id="KW-0378">Hydrolase</keyword>